<feature type="signal peptide" evidence="1">
    <location>
        <begin position="1"/>
        <end position="30"/>
    </location>
</feature>
<dbReference type="InterPro" id="IPR036365">
    <property type="entry name" value="PGBD-like_sf"/>
</dbReference>
<gene>
    <name evidence="3" type="ORF">OHU35_26475</name>
</gene>
<name>A0ABZ1MQH9_STREF</name>
<dbReference type="Proteomes" id="UP001621512">
    <property type="component" value="Chromosome"/>
</dbReference>
<proteinExistence type="predicted"/>
<dbReference type="InterPro" id="IPR002477">
    <property type="entry name" value="Peptidoglycan-bd-like"/>
</dbReference>
<accession>A0ABZ1MQH9</accession>
<sequence length="150" mass="15825">MKKFRRSRVTAGAVASLTLLSGLGLGVATAAPASAYAGYCNDGYATVTKTFGGVAYKAYLPGYNGNKDCTMGPNATSGSVALLQSSLNTCYNRSLDPDGIYGPKTTSAVKYAQGKEGISADGIYGSQTRTHLKWEFIRTSGSYDYKCVRL</sequence>
<evidence type="ECO:0000256" key="1">
    <source>
        <dbReference type="SAM" id="SignalP"/>
    </source>
</evidence>
<dbReference type="RefSeq" id="WP_189722774.1">
    <property type="nucleotide sequence ID" value="NZ_BMUK01000003.1"/>
</dbReference>
<evidence type="ECO:0000259" key="2">
    <source>
        <dbReference type="Pfam" id="PF01471"/>
    </source>
</evidence>
<dbReference type="EMBL" id="CP108341">
    <property type="protein sequence ID" value="WTW29388.1"/>
    <property type="molecule type" value="Genomic_DNA"/>
</dbReference>
<feature type="domain" description="Peptidoglycan binding-like" evidence="2">
    <location>
        <begin position="78"/>
        <end position="132"/>
    </location>
</feature>
<keyword evidence="1" id="KW-0732">Signal</keyword>
<dbReference type="InterPro" id="IPR036366">
    <property type="entry name" value="PGBDSf"/>
</dbReference>
<organism evidence="3 4">
    <name type="scientific">Streptomyces purpurascens</name>
    <dbReference type="NCBI Taxonomy" id="1924"/>
    <lineage>
        <taxon>Bacteria</taxon>
        <taxon>Bacillati</taxon>
        <taxon>Actinomycetota</taxon>
        <taxon>Actinomycetes</taxon>
        <taxon>Kitasatosporales</taxon>
        <taxon>Streptomycetaceae</taxon>
        <taxon>Streptomyces</taxon>
    </lineage>
</organism>
<evidence type="ECO:0000313" key="3">
    <source>
        <dbReference type="EMBL" id="WTW29388.1"/>
    </source>
</evidence>
<dbReference type="Gene3D" id="1.10.101.10">
    <property type="entry name" value="PGBD-like superfamily/PGBD"/>
    <property type="match status" value="1"/>
</dbReference>
<keyword evidence="4" id="KW-1185">Reference proteome</keyword>
<evidence type="ECO:0000313" key="4">
    <source>
        <dbReference type="Proteomes" id="UP001621512"/>
    </source>
</evidence>
<dbReference type="SUPFAM" id="SSF47090">
    <property type="entry name" value="PGBD-like"/>
    <property type="match status" value="1"/>
</dbReference>
<reference evidence="3 4" key="1">
    <citation type="submission" date="2022-10" db="EMBL/GenBank/DDBJ databases">
        <title>The complete genomes of actinobacterial strains from the NBC collection.</title>
        <authorList>
            <person name="Joergensen T.S."/>
            <person name="Alvarez Arevalo M."/>
            <person name="Sterndorff E.B."/>
            <person name="Faurdal D."/>
            <person name="Vuksanovic O."/>
            <person name="Mourched A.-S."/>
            <person name="Charusanti P."/>
            <person name="Shaw S."/>
            <person name="Blin K."/>
            <person name="Weber T."/>
        </authorList>
    </citation>
    <scope>NUCLEOTIDE SEQUENCE [LARGE SCALE GENOMIC DNA]</scope>
    <source>
        <strain evidence="3 4">NBC_00017</strain>
    </source>
</reference>
<protein>
    <submittedName>
        <fullName evidence="3">Peptidoglycan-binding protein</fullName>
    </submittedName>
</protein>
<feature type="chain" id="PRO_5046527871" evidence="1">
    <location>
        <begin position="31"/>
        <end position="150"/>
    </location>
</feature>
<dbReference type="Pfam" id="PF01471">
    <property type="entry name" value="PG_binding_1"/>
    <property type="match status" value="1"/>
</dbReference>